<dbReference type="Gene3D" id="3.40.50.150">
    <property type="entry name" value="Vaccinia Virus protein VP39"/>
    <property type="match status" value="1"/>
</dbReference>
<dbReference type="EMBL" id="JAKKDU010000009">
    <property type="protein sequence ID" value="MCF7568471.1"/>
    <property type="molecule type" value="Genomic_DNA"/>
</dbReference>
<dbReference type="InterPro" id="IPR029063">
    <property type="entry name" value="SAM-dependent_MTases_sf"/>
</dbReference>
<evidence type="ECO:0000313" key="2">
    <source>
        <dbReference type="Proteomes" id="UP001199795"/>
    </source>
</evidence>
<dbReference type="Proteomes" id="UP001199795">
    <property type="component" value="Unassembled WGS sequence"/>
</dbReference>
<keyword evidence="1" id="KW-0808">Transferase</keyword>
<dbReference type="PANTHER" id="PTHR43591:SF24">
    <property type="entry name" value="2-METHOXY-6-POLYPRENYL-1,4-BENZOQUINOL METHYLASE, MITOCHONDRIAL"/>
    <property type="match status" value="1"/>
</dbReference>
<protein>
    <submittedName>
        <fullName evidence="1">Class I SAM-dependent methyltransferase</fullName>
        <ecNumber evidence="1">2.1.1.-</ecNumber>
    </submittedName>
</protein>
<dbReference type="Pfam" id="PF01209">
    <property type="entry name" value="Ubie_methyltran"/>
    <property type="match status" value="1"/>
</dbReference>
<organism evidence="1 2">
    <name type="scientific">Wocania arenilitoris</name>
    <dbReference type="NCBI Taxonomy" id="2044858"/>
    <lineage>
        <taxon>Bacteria</taxon>
        <taxon>Pseudomonadati</taxon>
        <taxon>Bacteroidota</taxon>
        <taxon>Flavobacteriia</taxon>
        <taxon>Flavobacteriales</taxon>
        <taxon>Flavobacteriaceae</taxon>
        <taxon>Wocania</taxon>
    </lineage>
</organism>
<name>A0AAE3EN43_9FLAO</name>
<dbReference type="EC" id="2.1.1.-" evidence="1"/>
<accession>A0AAE3EN43</accession>
<keyword evidence="1" id="KW-0489">Methyltransferase</keyword>
<gene>
    <name evidence="1" type="ORF">L3X37_08850</name>
</gene>
<proteinExistence type="predicted"/>
<comment type="caution">
    <text evidence="1">The sequence shown here is derived from an EMBL/GenBank/DDBJ whole genome shotgun (WGS) entry which is preliminary data.</text>
</comment>
<dbReference type="GO" id="GO:0032259">
    <property type="term" value="P:methylation"/>
    <property type="evidence" value="ECO:0007669"/>
    <property type="project" value="UniProtKB-KW"/>
</dbReference>
<dbReference type="GO" id="GO:0008168">
    <property type="term" value="F:methyltransferase activity"/>
    <property type="evidence" value="ECO:0007669"/>
    <property type="project" value="UniProtKB-KW"/>
</dbReference>
<sequence length="287" mass="31725">MKKVFDPQHYKTTTREQWQTAAEAWHRWHPTLKSWLGPATDLMLDMAEVKEGYRVLDIAAGAGEQSITAAEKVGPNGYVLATDLAPKILDYALELANEKGINNIEIQEIDGENLTLPDNSFNTVISRVGLIFFPDQQKALKEIKRVLKPGGFVAAIVYSTVDKNQFFSTPVSVIRRRAQLPPPLAGQPGPFSLSAEGVLDDAFKQAGFTNVQSKIVSAPVKMEKAEDCVRFEYESFAALHQMLGGLSDREKTAAWEEIRVELSKFEDENGFSGPCELVVGVGQKPLE</sequence>
<evidence type="ECO:0000313" key="1">
    <source>
        <dbReference type="EMBL" id="MCF7568471.1"/>
    </source>
</evidence>
<dbReference type="SUPFAM" id="SSF53335">
    <property type="entry name" value="S-adenosyl-L-methionine-dependent methyltransferases"/>
    <property type="match status" value="1"/>
</dbReference>
<dbReference type="CDD" id="cd02440">
    <property type="entry name" value="AdoMet_MTases"/>
    <property type="match status" value="1"/>
</dbReference>
<dbReference type="AlphaFoldDB" id="A0AAE3EN43"/>
<dbReference type="RefSeq" id="WP_237239815.1">
    <property type="nucleotide sequence ID" value="NZ_JAKKDU010000009.1"/>
</dbReference>
<dbReference type="PANTHER" id="PTHR43591">
    <property type="entry name" value="METHYLTRANSFERASE"/>
    <property type="match status" value="1"/>
</dbReference>
<keyword evidence="2" id="KW-1185">Reference proteome</keyword>
<reference evidence="1" key="1">
    <citation type="submission" date="2022-01" db="EMBL/GenBank/DDBJ databases">
        <title>Draft genome sequence of Sabulilitoribacter arenilitoris KCTC 52401.</title>
        <authorList>
            <person name="Oh J.-S."/>
        </authorList>
    </citation>
    <scope>NUCLEOTIDE SEQUENCE</scope>
    <source>
        <strain evidence="1">HMF6543</strain>
    </source>
</reference>